<proteinExistence type="predicted"/>
<protein>
    <submittedName>
        <fullName evidence="1">Uncharacterized protein</fullName>
    </submittedName>
</protein>
<dbReference type="PANTHER" id="PTHR38386:SF7">
    <property type="entry name" value="TOPOISOMERASE 1-ASSOCIATED FACTOR 1"/>
    <property type="match status" value="1"/>
</dbReference>
<dbReference type="EMBL" id="CM007364">
    <property type="protein sequence ID" value="OIW13600.1"/>
    <property type="molecule type" value="Genomic_DNA"/>
</dbReference>
<dbReference type="Proteomes" id="UP000188354">
    <property type="component" value="Chromosome LG04"/>
</dbReference>
<reference evidence="1 2" key="1">
    <citation type="journal article" date="2017" name="Plant Biotechnol. J.">
        <title>A comprehensive draft genome sequence for lupin (Lupinus angustifolius), an emerging health food: insights into plant-microbe interactions and legume evolution.</title>
        <authorList>
            <person name="Hane J.K."/>
            <person name="Ming Y."/>
            <person name="Kamphuis L.G."/>
            <person name="Nelson M.N."/>
            <person name="Garg G."/>
            <person name="Atkins C.A."/>
            <person name="Bayer P.E."/>
            <person name="Bravo A."/>
            <person name="Bringans S."/>
            <person name="Cannon S."/>
            <person name="Edwards D."/>
            <person name="Foley R."/>
            <person name="Gao L.L."/>
            <person name="Harrison M.J."/>
            <person name="Huang W."/>
            <person name="Hurgobin B."/>
            <person name="Li S."/>
            <person name="Liu C.W."/>
            <person name="McGrath A."/>
            <person name="Morahan G."/>
            <person name="Murray J."/>
            <person name="Weller J."/>
            <person name="Jian J."/>
            <person name="Singh K.B."/>
        </authorList>
    </citation>
    <scope>NUCLEOTIDE SEQUENCE [LARGE SCALE GENOMIC DNA]</scope>
    <source>
        <strain evidence="2">cv. Tanjil</strain>
        <tissue evidence="1">Whole plant</tissue>
    </source>
</reference>
<evidence type="ECO:0000313" key="2">
    <source>
        <dbReference type="Proteomes" id="UP000188354"/>
    </source>
</evidence>
<organism evidence="1 2">
    <name type="scientific">Lupinus angustifolius</name>
    <name type="common">Narrow-leaved blue lupine</name>
    <dbReference type="NCBI Taxonomy" id="3871"/>
    <lineage>
        <taxon>Eukaryota</taxon>
        <taxon>Viridiplantae</taxon>
        <taxon>Streptophyta</taxon>
        <taxon>Embryophyta</taxon>
        <taxon>Tracheophyta</taxon>
        <taxon>Spermatophyta</taxon>
        <taxon>Magnoliopsida</taxon>
        <taxon>eudicotyledons</taxon>
        <taxon>Gunneridae</taxon>
        <taxon>Pentapetalae</taxon>
        <taxon>rosids</taxon>
        <taxon>fabids</taxon>
        <taxon>Fabales</taxon>
        <taxon>Fabaceae</taxon>
        <taxon>Papilionoideae</taxon>
        <taxon>50 kb inversion clade</taxon>
        <taxon>genistoids sensu lato</taxon>
        <taxon>core genistoids</taxon>
        <taxon>Genisteae</taxon>
        <taxon>Lupinus</taxon>
    </lineage>
</organism>
<evidence type="ECO:0000313" key="1">
    <source>
        <dbReference type="EMBL" id="OIW13600.1"/>
    </source>
</evidence>
<accession>A0A4P1RLK6</accession>
<dbReference type="PANTHER" id="PTHR38386">
    <property type="entry name" value="OS05G0426900 PROTEIN"/>
    <property type="match status" value="1"/>
</dbReference>
<dbReference type="AlphaFoldDB" id="A0A4P1RLK6"/>
<gene>
    <name evidence="1" type="ORF">TanjilG_07942</name>
</gene>
<keyword evidence="2" id="KW-1185">Reference proteome</keyword>
<name>A0A4P1RLK6_LUPAN</name>
<sequence length="147" mass="16539">MNGYSKISTKTNHKTRSIDFSDLYSFPNLREHVKREKQENDEVGFSKGERFGVILGRSGSVSSSASVKKAFSMRRSSSVSESYCRIHDQYITIASPLANISDHNEIDDDEHDLNNGMRTTTSTTTTRRSIKLRGGKIFKACKRLLGL</sequence>
<dbReference type="Gramene" id="OIW13600">
    <property type="protein sequence ID" value="OIW13600"/>
    <property type="gene ID" value="TanjilG_07942"/>
</dbReference>